<dbReference type="CDD" id="cd22271">
    <property type="entry name" value="DPBB_EXP_N-like"/>
    <property type="match status" value="1"/>
</dbReference>
<dbReference type="Pfam" id="PF03330">
    <property type="entry name" value="DPBB_1"/>
    <property type="match status" value="1"/>
</dbReference>
<dbReference type="AlphaFoldDB" id="A0A835YFA7"/>
<dbReference type="Gene3D" id="2.40.40.10">
    <property type="entry name" value="RlpA-like domain"/>
    <property type="match status" value="1"/>
</dbReference>
<feature type="domain" description="Expansin-like EG45" evidence="2">
    <location>
        <begin position="100"/>
        <end position="222"/>
    </location>
</feature>
<evidence type="ECO:0000259" key="2">
    <source>
        <dbReference type="PROSITE" id="PS50842"/>
    </source>
</evidence>
<dbReference type="SUPFAM" id="SSF50685">
    <property type="entry name" value="Barwin-like endoglucanases"/>
    <property type="match status" value="1"/>
</dbReference>
<organism evidence="3 4">
    <name type="scientific">Edaphochlamys debaryana</name>
    <dbReference type="NCBI Taxonomy" id="47281"/>
    <lineage>
        <taxon>Eukaryota</taxon>
        <taxon>Viridiplantae</taxon>
        <taxon>Chlorophyta</taxon>
        <taxon>core chlorophytes</taxon>
        <taxon>Chlorophyceae</taxon>
        <taxon>CS clade</taxon>
        <taxon>Chlamydomonadales</taxon>
        <taxon>Chlamydomonadales incertae sedis</taxon>
        <taxon>Edaphochlamys</taxon>
    </lineage>
</organism>
<dbReference type="InterPro" id="IPR007112">
    <property type="entry name" value="Expansin/allergen_DPBB_dom"/>
</dbReference>
<dbReference type="InterPro" id="IPR002963">
    <property type="entry name" value="Expansin"/>
</dbReference>
<dbReference type="PANTHER" id="PTHR31867">
    <property type="entry name" value="EXPANSIN-A15"/>
    <property type="match status" value="1"/>
</dbReference>
<dbReference type="OrthoDB" id="5823761at2759"/>
<accession>A0A835YFA7</accession>
<dbReference type="EMBL" id="JAEHOE010000001">
    <property type="protein sequence ID" value="KAG2501765.1"/>
    <property type="molecule type" value="Genomic_DNA"/>
</dbReference>
<evidence type="ECO:0000313" key="4">
    <source>
        <dbReference type="Proteomes" id="UP000612055"/>
    </source>
</evidence>
<dbReference type="SMART" id="SM00837">
    <property type="entry name" value="DPBB_1"/>
    <property type="match status" value="1"/>
</dbReference>
<dbReference type="PROSITE" id="PS50842">
    <property type="entry name" value="EXPANSIN_EG45"/>
    <property type="match status" value="1"/>
</dbReference>
<dbReference type="InterPro" id="IPR036908">
    <property type="entry name" value="RlpA-like_sf"/>
</dbReference>
<name>A0A835YFA7_9CHLO</name>
<dbReference type="Proteomes" id="UP000612055">
    <property type="component" value="Unassembled WGS sequence"/>
</dbReference>
<gene>
    <name evidence="3" type="ORF">HYH03_000265</name>
</gene>
<protein>
    <recommendedName>
        <fullName evidence="2">Expansin-like EG45 domain-containing protein</fullName>
    </recommendedName>
</protein>
<proteinExistence type="predicted"/>
<dbReference type="InterPro" id="IPR009009">
    <property type="entry name" value="RlpA-like_DPBB"/>
</dbReference>
<sequence>MASAIACPFSAQPVFLDRKDQDLLQQPCTSSSSLRASPCTSASASASAPAASSSARSLAMALSAVVALSSLPFRAVADDGGWTTGRSTFYGQDGGATIDQGSCMYGPLPNYMVSTGKDIAALSDTASDYAGSCGRCYEVMCNPSAFSDGYGNWIDRNGACKGGSVIVTITDTCPCYYPANEYSNKRWCCGDMQHMDLSQEAFSKIADINQGVIGIKFRQVSCPGDSHPSPRKGSSEFPAGSSR</sequence>
<dbReference type="GO" id="GO:0009664">
    <property type="term" value="P:plant-type cell wall organization"/>
    <property type="evidence" value="ECO:0007669"/>
    <property type="project" value="InterPro"/>
</dbReference>
<evidence type="ECO:0000256" key="1">
    <source>
        <dbReference type="SAM" id="MobiDB-lite"/>
    </source>
</evidence>
<comment type="caution">
    <text evidence="3">The sequence shown here is derived from an EMBL/GenBank/DDBJ whole genome shotgun (WGS) entry which is preliminary data.</text>
</comment>
<feature type="region of interest" description="Disordered" evidence="1">
    <location>
        <begin position="221"/>
        <end position="243"/>
    </location>
</feature>
<evidence type="ECO:0000313" key="3">
    <source>
        <dbReference type="EMBL" id="KAG2501765.1"/>
    </source>
</evidence>
<reference evidence="3" key="1">
    <citation type="journal article" date="2020" name="bioRxiv">
        <title>Comparative genomics of Chlamydomonas.</title>
        <authorList>
            <person name="Craig R.J."/>
            <person name="Hasan A.R."/>
            <person name="Ness R.W."/>
            <person name="Keightley P.D."/>
        </authorList>
    </citation>
    <scope>NUCLEOTIDE SEQUENCE</scope>
    <source>
        <strain evidence="3">CCAP 11/70</strain>
    </source>
</reference>
<keyword evidence="4" id="KW-1185">Reference proteome</keyword>